<dbReference type="Pfam" id="PF00102">
    <property type="entry name" value="Y_phosphatase"/>
    <property type="match status" value="1"/>
</dbReference>
<dbReference type="PRINTS" id="PR00700">
    <property type="entry name" value="PRTYPHPHTASE"/>
</dbReference>
<dbReference type="InterPro" id="IPR029021">
    <property type="entry name" value="Prot-tyrosine_phosphatase-like"/>
</dbReference>
<dbReference type="HOGENOM" id="CLU_322171_0_0_1"/>
<name>K1Q639_MAGGI</name>
<dbReference type="Pfam" id="PF12796">
    <property type="entry name" value="Ank_2"/>
    <property type="match status" value="1"/>
</dbReference>
<dbReference type="InterPro" id="IPR036770">
    <property type="entry name" value="Ankyrin_rpt-contain_sf"/>
</dbReference>
<feature type="domain" description="Tyrosine specific protein phosphatases" evidence="2">
    <location>
        <begin position="736"/>
        <end position="809"/>
    </location>
</feature>
<dbReference type="CDD" id="cd00047">
    <property type="entry name" value="PTPc"/>
    <property type="match status" value="1"/>
</dbReference>
<dbReference type="InterPro" id="IPR009030">
    <property type="entry name" value="Growth_fac_rcpt_cys_sf"/>
</dbReference>
<protein>
    <submittedName>
        <fullName evidence="3">Receptor-type tyrosine-protein phosphatase T</fullName>
    </submittedName>
</protein>
<dbReference type="PROSITE" id="PS50056">
    <property type="entry name" value="TYR_PHOSPHATASE_2"/>
    <property type="match status" value="1"/>
</dbReference>
<reference evidence="3" key="1">
    <citation type="journal article" date="2012" name="Nature">
        <title>The oyster genome reveals stress adaptation and complexity of shell formation.</title>
        <authorList>
            <person name="Zhang G."/>
            <person name="Fang X."/>
            <person name="Guo X."/>
            <person name="Li L."/>
            <person name="Luo R."/>
            <person name="Xu F."/>
            <person name="Yang P."/>
            <person name="Zhang L."/>
            <person name="Wang X."/>
            <person name="Qi H."/>
            <person name="Xiong Z."/>
            <person name="Que H."/>
            <person name="Xie Y."/>
            <person name="Holland P.W."/>
            <person name="Paps J."/>
            <person name="Zhu Y."/>
            <person name="Wu F."/>
            <person name="Chen Y."/>
            <person name="Wang J."/>
            <person name="Peng C."/>
            <person name="Meng J."/>
            <person name="Yang L."/>
            <person name="Liu J."/>
            <person name="Wen B."/>
            <person name="Zhang N."/>
            <person name="Huang Z."/>
            <person name="Zhu Q."/>
            <person name="Feng Y."/>
            <person name="Mount A."/>
            <person name="Hedgecock D."/>
            <person name="Xu Z."/>
            <person name="Liu Y."/>
            <person name="Domazet-Loso T."/>
            <person name="Du Y."/>
            <person name="Sun X."/>
            <person name="Zhang S."/>
            <person name="Liu B."/>
            <person name="Cheng P."/>
            <person name="Jiang X."/>
            <person name="Li J."/>
            <person name="Fan D."/>
            <person name="Wang W."/>
            <person name="Fu W."/>
            <person name="Wang T."/>
            <person name="Wang B."/>
            <person name="Zhang J."/>
            <person name="Peng Z."/>
            <person name="Li Y."/>
            <person name="Li N."/>
            <person name="Wang J."/>
            <person name="Chen M."/>
            <person name="He Y."/>
            <person name="Tan F."/>
            <person name="Song X."/>
            <person name="Zheng Q."/>
            <person name="Huang R."/>
            <person name="Yang H."/>
            <person name="Du X."/>
            <person name="Chen L."/>
            <person name="Yang M."/>
            <person name="Gaffney P.M."/>
            <person name="Wang S."/>
            <person name="Luo L."/>
            <person name="She Z."/>
            <person name="Ming Y."/>
            <person name="Huang W."/>
            <person name="Zhang S."/>
            <person name="Huang B."/>
            <person name="Zhang Y."/>
            <person name="Qu T."/>
            <person name="Ni P."/>
            <person name="Miao G."/>
            <person name="Wang J."/>
            <person name="Wang Q."/>
            <person name="Steinberg C.E."/>
            <person name="Wang H."/>
            <person name="Li N."/>
            <person name="Qian L."/>
            <person name="Zhang G."/>
            <person name="Li Y."/>
            <person name="Yang H."/>
            <person name="Liu X."/>
            <person name="Wang J."/>
            <person name="Yin Y."/>
            <person name="Wang J."/>
        </authorList>
    </citation>
    <scope>NUCLEOTIDE SEQUENCE [LARGE SCALE GENOMIC DNA]</scope>
    <source>
        <strain evidence="3">05x7-T-G4-1.051#20</strain>
    </source>
</reference>
<keyword evidence="3" id="KW-0675">Receptor</keyword>
<dbReference type="FunFam" id="3.90.190.10:FF:000185">
    <property type="entry name" value="Predicted protein"/>
    <property type="match status" value="1"/>
</dbReference>
<dbReference type="SMART" id="SM00194">
    <property type="entry name" value="PTPc"/>
    <property type="match status" value="1"/>
</dbReference>
<feature type="domain" description="Tyrosine-protein phosphatase" evidence="1">
    <location>
        <begin position="569"/>
        <end position="818"/>
    </location>
</feature>
<dbReference type="SMART" id="SM00404">
    <property type="entry name" value="PTPc_motif"/>
    <property type="match status" value="1"/>
</dbReference>
<dbReference type="InterPro" id="IPR000387">
    <property type="entry name" value="Tyr_Pase_dom"/>
</dbReference>
<dbReference type="SUPFAM" id="SSF48403">
    <property type="entry name" value="Ankyrin repeat"/>
    <property type="match status" value="1"/>
</dbReference>
<dbReference type="InterPro" id="IPR000742">
    <property type="entry name" value="EGF"/>
</dbReference>
<dbReference type="SMART" id="SM00248">
    <property type="entry name" value="ANK"/>
    <property type="match status" value="3"/>
</dbReference>
<dbReference type="InterPro" id="IPR050348">
    <property type="entry name" value="Protein-Tyr_Phosphatase"/>
</dbReference>
<evidence type="ECO:0000259" key="1">
    <source>
        <dbReference type="PROSITE" id="PS50055"/>
    </source>
</evidence>
<sequence length="899" mass="101280">MEDVEDIDLVKHCMIKGVKKETMDAFLQATNNSNYWDVISKIHIAVSRGHLELSGKLMDSAFEKGGFGFNFLHRDVLNFTNEDLKSFASASVRKKPNDNALINPMHCACINPNVKYLEKLLSVEPDYTIADKYGRKPIHFAAACRGTGPLELLLQKGATPNEVTKRKVTPLHFACYAGRVKNAEILLEKAKSTGACIRDTGYCKKCKIGYMGDKCNESCPDHCVYCDQNGYKCQTCANKRYGVQCESICPLECGENGSCDIETGICDVCPAGYFGKSCTQRCSEWCDSSNICDQITGQCQNCIAGRYGPNCLEQCRIQCVNSTCFSNQTCAHGCEDGWFGAQCDNKCNAAVLNCVQCYLMDNAPVCTHCADRWYLMETNCIKCPENCSLCVSSEECLECKNNFYYGKTCNLTCNTACINKTCDITGTCRHGCDNSKYGKECDKDCMKHCKTCLNSTMCLECEAGYFGKSCTMCPENCKKCENRSTCTHCKIGLTHDNGKCLEKNKKHPDATCIGGGENNDSNCNDQRHCYENAGVSVYNTRGSQALLEEIDPDEQDNDTDVDEFESHDYVNVNMTRISLQRLWEYKLQNAANDLINTEFETLPTGLLLKCKEAKKSENKKRNRYKYGFEAPKEYIASQGPFTDETVADFWRMVWNENVNTIVILINLEEAGVKKCKKYWPSTETMYGVIHVKTLSSNSFSCYKVRRFQISLENESRTVEQFHFTAWPEKGLPSTVNSILDFWRKIRSKADITSPIVVHCSAGIGRTGTFIALDFLINQGQKEGSVDVVSCVANLRYQRTHLIQTVEQYKYLYSAVTKELTGKESGIQENEFMTYYSQLKHNDQLTGRTFIEEEFDLIEKLAPGFDENRYQTAKAVNNRHKNRHSNILAEYISADKAVTI</sequence>
<evidence type="ECO:0000259" key="2">
    <source>
        <dbReference type="PROSITE" id="PS50056"/>
    </source>
</evidence>
<dbReference type="PANTHER" id="PTHR19134:SF449">
    <property type="entry name" value="TYROSINE-PROTEIN PHOSPHATASE 1"/>
    <property type="match status" value="1"/>
</dbReference>
<organism evidence="3">
    <name type="scientific">Magallana gigas</name>
    <name type="common">Pacific oyster</name>
    <name type="synonym">Crassostrea gigas</name>
    <dbReference type="NCBI Taxonomy" id="29159"/>
    <lineage>
        <taxon>Eukaryota</taxon>
        <taxon>Metazoa</taxon>
        <taxon>Spiralia</taxon>
        <taxon>Lophotrochozoa</taxon>
        <taxon>Mollusca</taxon>
        <taxon>Bivalvia</taxon>
        <taxon>Autobranchia</taxon>
        <taxon>Pteriomorphia</taxon>
        <taxon>Ostreida</taxon>
        <taxon>Ostreoidea</taxon>
        <taxon>Ostreidae</taxon>
        <taxon>Magallana</taxon>
    </lineage>
</organism>
<dbReference type="InterPro" id="IPR003595">
    <property type="entry name" value="Tyr_Pase_cat"/>
</dbReference>
<dbReference type="SUPFAM" id="SSF52799">
    <property type="entry name" value="(Phosphotyrosine protein) phosphatases II"/>
    <property type="match status" value="1"/>
</dbReference>
<dbReference type="AlphaFoldDB" id="K1Q639"/>
<dbReference type="PROSITE" id="PS50055">
    <property type="entry name" value="TYR_PHOSPHATASE_PTP"/>
    <property type="match status" value="1"/>
</dbReference>
<dbReference type="SMART" id="SM00261">
    <property type="entry name" value="FU"/>
    <property type="match status" value="2"/>
</dbReference>
<proteinExistence type="predicted"/>
<dbReference type="InterPro" id="IPR000242">
    <property type="entry name" value="PTP_cat"/>
</dbReference>
<dbReference type="InterPro" id="IPR016130">
    <property type="entry name" value="Tyr_Pase_AS"/>
</dbReference>
<dbReference type="InterPro" id="IPR006212">
    <property type="entry name" value="Furin_repeat"/>
</dbReference>
<dbReference type="EMBL" id="JH816901">
    <property type="protein sequence ID" value="EKC26744.1"/>
    <property type="molecule type" value="Genomic_DNA"/>
</dbReference>
<dbReference type="GO" id="GO:0004725">
    <property type="term" value="F:protein tyrosine phosphatase activity"/>
    <property type="evidence" value="ECO:0007669"/>
    <property type="project" value="InterPro"/>
</dbReference>
<dbReference type="SMART" id="SM00181">
    <property type="entry name" value="EGF"/>
    <property type="match status" value="6"/>
</dbReference>
<dbReference type="PANTHER" id="PTHR19134">
    <property type="entry name" value="RECEPTOR-TYPE TYROSINE-PROTEIN PHOSPHATASE"/>
    <property type="match status" value="1"/>
</dbReference>
<dbReference type="Gene3D" id="3.90.190.10">
    <property type="entry name" value="Protein tyrosine phosphatase superfamily"/>
    <property type="match status" value="1"/>
</dbReference>
<dbReference type="PROSITE" id="PS00383">
    <property type="entry name" value="TYR_PHOSPHATASE_1"/>
    <property type="match status" value="1"/>
</dbReference>
<evidence type="ECO:0000313" key="3">
    <source>
        <dbReference type="EMBL" id="EKC26744.1"/>
    </source>
</evidence>
<dbReference type="PROSITE" id="PS50088">
    <property type="entry name" value="ANK_REPEAT"/>
    <property type="match status" value="1"/>
</dbReference>
<accession>K1Q639</accession>
<dbReference type="InterPro" id="IPR002110">
    <property type="entry name" value="Ankyrin_rpt"/>
</dbReference>
<dbReference type="Gene3D" id="1.25.40.20">
    <property type="entry name" value="Ankyrin repeat-containing domain"/>
    <property type="match status" value="1"/>
</dbReference>
<gene>
    <name evidence="3" type="ORF">CGI_10028283</name>
</gene>
<dbReference type="InParanoid" id="K1Q639"/>
<dbReference type="SUPFAM" id="SSF57184">
    <property type="entry name" value="Growth factor receptor domain"/>
    <property type="match status" value="2"/>
</dbReference>